<feature type="signal peptide" evidence="1">
    <location>
        <begin position="1"/>
        <end position="21"/>
    </location>
</feature>
<dbReference type="Pfam" id="PF09423">
    <property type="entry name" value="PhoD"/>
    <property type="match status" value="1"/>
</dbReference>
<dbReference type="AlphaFoldDB" id="A0A8J5XEA2"/>
<evidence type="ECO:0000259" key="2">
    <source>
        <dbReference type="Pfam" id="PF09423"/>
    </source>
</evidence>
<feature type="domain" description="PhoD-like phosphatase metallophosphatase" evidence="2">
    <location>
        <begin position="152"/>
        <end position="359"/>
    </location>
</feature>
<name>A0A8J5XEA2_DIALT</name>
<comment type="caution">
    <text evidence="3">The sequence shown here is derived from an EMBL/GenBank/DDBJ whole genome shotgun (WGS) entry which is preliminary data.</text>
</comment>
<dbReference type="PANTHER" id="PTHR33987">
    <property type="entry name" value="CALCINEURIN-LIKE METALLO-PHOSPHOESTERASE SUPERFAMILY PROTEIN"/>
    <property type="match status" value="1"/>
</dbReference>
<dbReference type="InterPro" id="IPR018946">
    <property type="entry name" value="PhoD-like_MPP"/>
</dbReference>
<reference evidence="3" key="1">
    <citation type="submission" date="2021-05" db="EMBL/GenBank/DDBJ databases">
        <title>The genome of the haptophyte Pavlova lutheri (Diacronema luteri, Pavlovales) - a model for lipid biosynthesis in eukaryotic algae.</title>
        <authorList>
            <person name="Hulatt C.J."/>
            <person name="Posewitz M.C."/>
        </authorList>
    </citation>
    <scope>NUCLEOTIDE SEQUENCE</scope>
    <source>
        <strain evidence="3">NIVA-4/92</strain>
    </source>
</reference>
<protein>
    <recommendedName>
        <fullName evidence="2">PhoD-like phosphatase metallophosphatase domain-containing protein</fullName>
    </recommendedName>
</protein>
<sequence>MAFGRLVLLAVLALADDAGEAAVRSEGACASPEPDACIGRPESRFTLAFGSCHHQAKPAPTLLAAAASAPDVFVFLGDNLYNDVDRWGMPCEPLRCAGRLRTLTSPLLLGLFKLLPLALKRIVYRAFATRLAGGTLSPPSLEGDGAALAAHYAALGAKAEVIALRAAVPLILATWDDHDYGRNDAGAGYAHARESRAEFVKFWRGRDADDAPKPTRGVYASYTLDGGGGRVVRVILLDLRTYRTAPLRPEAVPPAQRAARCAAPDGAASLGEYCTHAPNATATLLGAEQWAWLEAQLRAPADVRLVCSSLAVWSQFHAMEAWSLFPGEQRRLVQLLLRTRADGVVFLSGDVHYAELSVRKPTQPDTGRPDDLYPLYDLASSGLNQDWPVAPANSERLAGPVHEHNWGRVAVDWARRELELEVRDARGAVALRHVVSLDALRFPASARTVGVTVASHSQLPTAGSEGGSGGAAGE</sequence>
<evidence type="ECO:0000256" key="1">
    <source>
        <dbReference type="SAM" id="SignalP"/>
    </source>
</evidence>
<dbReference type="InterPro" id="IPR029052">
    <property type="entry name" value="Metallo-depent_PP-like"/>
</dbReference>
<accession>A0A8J5XEA2</accession>
<dbReference type="CDD" id="cd07389">
    <property type="entry name" value="MPP_PhoD"/>
    <property type="match status" value="1"/>
</dbReference>
<proteinExistence type="predicted"/>
<dbReference type="Proteomes" id="UP000751190">
    <property type="component" value="Unassembled WGS sequence"/>
</dbReference>
<dbReference type="SUPFAM" id="SSF56300">
    <property type="entry name" value="Metallo-dependent phosphatases"/>
    <property type="match status" value="1"/>
</dbReference>
<feature type="chain" id="PRO_5035294628" description="PhoD-like phosphatase metallophosphatase domain-containing protein" evidence="1">
    <location>
        <begin position="22"/>
        <end position="474"/>
    </location>
</feature>
<dbReference type="Gene3D" id="3.60.21.70">
    <property type="entry name" value="PhoD-like phosphatase"/>
    <property type="match status" value="1"/>
</dbReference>
<evidence type="ECO:0000313" key="4">
    <source>
        <dbReference type="Proteomes" id="UP000751190"/>
    </source>
</evidence>
<dbReference type="PANTHER" id="PTHR33987:SF1">
    <property type="entry name" value="CALCINEURIN-LIKE METALLO-PHOSPHOESTERASE SUPERFAMILY PROTEIN"/>
    <property type="match status" value="1"/>
</dbReference>
<dbReference type="EMBL" id="JAGTXO010000010">
    <property type="protein sequence ID" value="KAG8465318.1"/>
    <property type="molecule type" value="Genomic_DNA"/>
</dbReference>
<keyword evidence="1" id="KW-0732">Signal</keyword>
<organism evidence="3 4">
    <name type="scientific">Diacronema lutheri</name>
    <name type="common">Unicellular marine alga</name>
    <name type="synonym">Monochrysis lutheri</name>
    <dbReference type="NCBI Taxonomy" id="2081491"/>
    <lineage>
        <taxon>Eukaryota</taxon>
        <taxon>Haptista</taxon>
        <taxon>Haptophyta</taxon>
        <taxon>Pavlovophyceae</taxon>
        <taxon>Pavlovales</taxon>
        <taxon>Pavlovaceae</taxon>
        <taxon>Diacronema</taxon>
    </lineage>
</organism>
<dbReference type="InterPro" id="IPR038607">
    <property type="entry name" value="PhoD-like_sf"/>
</dbReference>
<keyword evidence="4" id="KW-1185">Reference proteome</keyword>
<gene>
    <name evidence="3" type="ORF">KFE25_002625</name>
</gene>
<evidence type="ECO:0000313" key="3">
    <source>
        <dbReference type="EMBL" id="KAG8465318.1"/>
    </source>
</evidence>
<dbReference type="OrthoDB" id="10266805at2759"/>